<evidence type="ECO:0000313" key="1">
    <source>
        <dbReference type="EMBL" id="BDA63855.1"/>
    </source>
</evidence>
<keyword evidence="2" id="KW-1185">Reference proteome</keyword>
<dbReference type="EMBL" id="AP025017">
    <property type="protein sequence ID" value="BDA63855.1"/>
    <property type="molecule type" value="Genomic_DNA"/>
</dbReference>
<name>A0ABM7UGG8_9ACTO</name>
<sequence>MSRAKYSDEFKAQVVREVIEKDRTIASVAASYELAPQTVGIWVAKYKKEHGSAGSAEEREAATEAVEAARLKKQVRELQQGCELLEESGGLAGASRSVVVIPVVPGSSWLGLVACAGGVGIVGSVFVDQDSQGVSPRCPRTSLPCPC</sequence>
<accession>A0ABM7UGG8</accession>
<evidence type="ECO:0008006" key="3">
    <source>
        <dbReference type="Google" id="ProtNLM"/>
    </source>
</evidence>
<dbReference type="Gene3D" id="1.10.10.60">
    <property type="entry name" value="Homeodomain-like"/>
    <property type="match status" value="1"/>
</dbReference>
<evidence type="ECO:0000313" key="2">
    <source>
        <dbReference type="Proteomes" id="UP000824496"/>
    </source>
</evidence>
<dbReference type="InterPro" id="IPR009057">
    <property type="entry name" value="Homeodomain-like_sf"/>
</dbReference>
<dbReference type="RefSeq" id="WP_223911141.1">
    <property type="nucleotide sequence ID" value="NZ_AP025017.1"/>
</dbReference>
<organism evidence="1 2">
    <name type="scientific">Actinomyces capricornis</name>
    <dbReference type="NCBI Taxonomy" id="2755559"/>
    <lineage>
        <taxon>Bacteria</taxon>
        <taxon>Bacillati</taxon>
        <taxon>Actinomycetota</taxon>
        <taxon>Actinomycetes</taxon>
        <taxon>Actinomycetales</taxon>
        <taxon>Actinomycetaceae</taxon>
        <taxon>Actinomyces</taxon>
    </lineage>
</organism>
<reference evidence="1 2" key="1">
    <citation type="submission" date="2021-08" db="EMBL/GenBank/DDBJ databases">
        <title>Whole genome sequence of novel Actinomyces species strain MAS-1.</title>
        <authorList>
            <person name="Saito M."/>
            <person name="Kuwahara N."/>
            <person name="Takizawa T."/>
            <person name="Gotouda H."/>
            <person name="Ochiai T."/>
        </authorList>
    </citation>
    <scope>NUCLEOTIDE SEQUENCE [LARGE SCALE GENOMIC DNA]</scope>
    <source>
        <strain evidence="1 2">MAS-1</strain>
    </source>
</reference>
<gene>
    <name evidence="1" type="ORF">MANAM107_06890</name>
</gene>
<dbReference type="InterPro" id="IPR002514">
    <property type="entry name" value="Transposase_8"/>
</dbReference>
<proteinExistence type="predicted"/>
<dbReference type="Proteomes" id="UP000824496">
    <property type="component" value="Chromosome"/>
</dbReference>
<protein>
    <recommendedName>
        <fullName evidence="3">Transposase</fullName>
    </recommendedName>
</protein>
<dbReference type="Pfam" id="PF01527">
    <property type="entry name" value="HTH_Tnp_1"/>
    <property type="match status" value="1"/>
</dbReference>
<dbReference type="SUPFAM" id="SSF46689">
    <property type="entry name" value="Homeodomain-like"/>
    <property type="match status" value="1"/>
</dbReference>